<protein>
    <submittedName>
        <fullName evidence="1">Uncharacterized protein</fullName>
    </submittedName>
</protein>
<proteinExistence type="predicted"/>
<accession>Q0W4K6</accession>
<organism evidence="1 2">
    <name type="scientific">Methanocella arvoryzae (strain DSM 22066 / NBRC 105507 / MRE50)</name>
    <dbReference type="NCBI Taxonomy" id="351160"/>
    <lineage>
        <taxon>Archaea</taxon>
        <taxon>Methanobacteriati</taxon>
        <taxon>Methanobacteriota</taxon>
        <taxon>Stenosarchaea group</taxon>
        <taxon>Methanomicrobia</taxon>
        <taxon>Methanocellales</taxon>
        <taxon>Methanocellaceae</taxon>
        <taxon>Methanocella</taxon>
    </lineage>
</organism>
<sequence length="89" mass="9714">MKMGYSGRGYEKLEVGLAYVENTAKNAKGPSSPRANFSWNSKRSGTPGTFSIGTTPIIKNNAWRTWPLGGLGGFTSSETWNCQFLITYA</sequence>
<evidence type="ECO:0000313" key="2">
    <source>
        <dbReference type="Proteomes" id="UP000000663"/>
    </source>
</evidence>
<dbReference type="EMBL" id="AM114193">
    <property type="protein sequence ID" value="CAJ36687.1"/>
    <property type="molecule type" value="Genomic_DNA"/>
</dbReference>
<dbReference type="AlphaFoldDB" id="Q0W4K6"/>
<evidence type="ECO:0000313" key="1">
    <source>
        <dbReference type="EMBL" id="CAJ36687.1"/>
    </source>
</evidence>
<reference evidence="1 2" key="1">
    <citation type="journal article" date="2006" name="Science">
        <title>Genome of rice cluster I archaea -- the key methane producers in the rice rhizosphere.</title>
        <authorList>
            <person name="Erkel C."/>
            <person name="Kube M."/>
            <person name="Reinhardt R."/>
            <person name="Liesack W."/>
        </authorList>
    </citation>
    <scope>NUCLEOTIDE SEQUENCE [LARGE SCALE GENOMIC DNA]</scope>
    <source>
        <strain evidence="2">DSM 22066 / NBRC 105507 / MRE50</strain>
    </source>
</reference>
<dbReference type="KEGG" id="rci:RCIA104"/>
<gene>
    <name evidence="1" type="ORF">RCIA104</name>
</gene>
<keyword evidence="2" id="KW-1185">Reference proteome</keyword>
<name>Q0W4K6_METAR</name>
<dbReference type="Proteomes" id="UP000000663">
    <property type="component" value="Chromosome"/>
</dbReference>